<proteinExistence type="predicted"/>
<organism evidence="1 2">
    <name type="scientific">Romanomermis culicivorax</name>
    <name type="common">Nematode worm</name>
    <dbReference type="NCBI Taxonomy" id="13658"/>
    <lineage>
        <taxon>Eukaryota</taxon>
        <taxon>Metazoa</taxon>
        <taxon>Ecdysozoa</taxon>
        <taxon>Nematoda</taxon>
        <taxon>Enoplea</taxon>
        <taxon>Dorylaimia</taxon>
        <taxon>Mermithida</taxon>
        <taxon>Mermithoidea</taxon>
        <taxon>Mermithidae</taxon>
        <taxon>Romanomermis</taxon>
    </lineage>
</organism>
<evidence type="ECO:0000313" key="2">
    <source>
        <dbReference type="WBParaSite" id="nRc.2.0.1.t33092-RA"/>
    </source>
</evidence>
<accession>A0A915K5F3</accession>
<sequence length="104" mass="12027">MEWMLAKTLPTPKCPPFKDPWNICKTTACCSISKLGLLSASTQSPFVDCGQFVDEQREWTLVKLERERILMKFRTIFFVECEEPFLTITDADAWASIFWKEALA</sequence>
<name>A0A915K5F3_ROMCU</name>
<dbReference type="Proteomes" id="UP000887565">
    <property type="component" value="Unplaced"/>
</dbReference>
<reference evidence="2" key="1">
    <citation type="submission" date="2022-11" db="UniProtKB">
        <authorList>
            <consortium name="WormBaseParasite"/>
        </authorList>
    </citation>
    <scope>IDENTIFICATION</scope>
</reference>
<dbReference type="WBParaSite" id="nRc.2.0.1.t33092-RA">
    <property type="protein sequence ID" value="nRc.2.0.1.t33092-RA"/>
    <property type="gene ID" value="nRc.2.0.1.g33092"/>
</dbReference>
<protein>
    <submittedName>
        <fullName evidence="2">Uncharacterized protein</fullName>
    </submittedName>
</protein>
<keyword evidence="1" id="KW-1185">Reference proteome</keyword>
<dbReference type="AlphaFoldDB" id="A0A915K5F3"/>
<evidence type="ECO:0000313" key="1">
    <source>
        <dbReference type="Proteomes" id="UP000887565"/>
    </source>
</evidence>